<gene>
    <name evidence="2" type="ORF">ACFQ21_04900</name>
</gene>
<dbReference type="InterPro" id="IPR032710">
    <property type="entry name" value="NTF2-like_dom_sf"/>
</dbReference>
<comment type="caution">
    <text evidence="2">The sequence shown here is derived from an EMBL/GenBank/DDBJ whole genome shotgun (WGS) entry which is preliminary data.</text>
</comment>
<name>A0ABW3JY39_9BACT</name>
<dbReference type="InterPro" id="IPR046860">
    <property type="entry name" value="SnoaL_5"/>
</dbReference>
<dbReference type="RefSeq" id="WP_377575641.1">
    <property type="nucleotide sequence ID" value="NZ_JBHTKA010000001.1"/>
</dbReference>
<accession>A0ABW3JY39</accession>
<evidence type="ECO:0000259" key="1">
    <source>
        <dbReference type="Pfam" id="PF20409"/>
    </source>
</evidence>
<proteinExistence type="predicted"/>
<keyword evidence="3" id="KW-1185">Reference proteome</keyword>
<protein>
    <submittedName>
        <fullName evidence="2">SnoaL-like domain-containing protein</fullName>
    </submittedName>
</protein>
<organism evidence="2 3">
    <name type="scientific">Ohtaekwangia kribbensis</name>
    <dbReference type="NCBI Taxonomy" id="688913"/>
    <lineage>
        <taxon>Bacteria</taxon>
        <taxon>Pseudomonadati</taxon>
        <taxon>Bacteroidota</taxon>
        <taxon>Cytophagia</taxon>
        <taxon>Cytophagales</taxon>
        <taxon>Fulvivirgaceae</taxon>
        <taxon>Ohtaekwangia</taxon>
    </lineage>
</organism>
<dbReference type="Pfam" id="PF20409">
    <property type="entry name" value="SnoaL_5"/>
    <property type="match status" value="1"/>
</dbReference>
<reference evidence="3" key="1">
    <citation type="journal article" date="2019" name="Int. J. Syst. Evol. Microbiol.">
        <title>The Global Catalogue of Microorganisms (GCM) 10K type strain sequencing project: providing services to taxonomists for standard genome sequencing and annotation.</title>
        <authorList>
            <consortium name="The Broad Institute Genomics Platform"/>
            <consortium name="The Broad Institute Genome Sequencing Center for Infectious Disease"/>
            <person name="Wu L."/>
            <person name="Ma J."/>
        </authorList>
    </citation>
    <scope>NUCLEOTIDE SEQUENCE [LARGE SCALE GENOMIC DNA]</scope>
    <source>
        <strain evidence="3">CCUG 58938</strain>
    </source>
</reference>
<evidence type="ECO:0000313" key="3">
    <source>
        <dbReference type="Proteomes" id="UP001597112"/>
    </source>
</evidence>
<dbReference type="EMBL" id="JBHTKA010000001">
    <property type="protein sequence ID" value="MFD0998630.1"/>
    <property type="molecule type" value="Genomic_DNA"/>
</dbReference>
<evidence type="ECO:0000313" key="2">
    <source>
        <dbReference type="EMBL" id="MFD0998630.1"/>
    </source>
</evidence>
<sequence length="119" mass="13471">MKTQEIANRLAALCREEKYEQAQKELYADNAISIEPEASNGFEKETHGLTAIIEKGKKFESMVEKSHSITVTEPLVTQNSIAFLLSMDMTMKGRPRSTMSELCVYNVKDGKIVSEQFFM</sequence>
<feature type="domain" description="SnoaL-like" evidence="1">
    <location>
        <begin position="1"/>
        <end position="118"/>
    </location>
</feature>
<dbReference type="SUPFAM" id="SSF54427">
    <property type="entry name" value="NTF2-like"/>
    <property type="match status" value="1"/>
</dbReference>
<dbReference type="Gene3D" id="3.10.450.50">
    <property type="match status" value="1"/>
</dbReference>
<dbReference type="Proteomes" id="UP001597112">
    <property type="component" value="Unassembled WGS sequence"/>
</dbReference>